<gene>
    <name evidence="14" type="ORF">K444DRAFT_639322</name>
</gene>
<keyword evidence="7 11" id="KW-0833">Ubl conjugation pathway</keyword>
<dbReference type="InterPro" id="IPR003323">
    <property type="entry name" value="OTU_dom"/>
</dbReference>
<evidence type="ECO:0000256" key="11">
    <source>
        <dbReference type="RuleBase" id="RU367104"/>
    </source>
</evidence>
<evidence type="ECO:0000256" key="12">
    <source>
        <dbReference type="SAM" id="MobiDB-lite"/>
    </source>
</evidence>
<dbReference type="Pfam" id="PF02338">
    <property type="entry name" value="OTU"/>
    <property type="match status" value="1"/>
</dbReference>
<evidence type="ECO:0000256" key="4">
    <source>
        <dbReference type="ARBA" id="ARBA00022670"/>
    </source>
</evidence>
<evidence type="ECO:0000256" key="6">
    <source>
        <dbReference type="ARBA" id="ARBA00022771"/>
    </source>
</evidence>
<proteinExistence type="predicted"/>
<dbReference type="PROSITE" id="PS50802">
    <property type="entry name" value="OTU"/>
    <property type="match status" value="1"/>
</dbReference>
<reference evidence="14 15" key="1">
    <citation type="submission" date="2016-04" db="EMBL/GenBank/DDBJ databases">
        <title>A degradative enzymes factory behind the ericoid mycorrhizal symbiosis.</title>
        <authorList>
            <consortium name="DOE Joint Genome Institute"/>
            <person name="Martino E."/>
            <person name="Morin E."/>
            <person name="Grelet G."/>
            <person name="Kuo A."/>
            <person name="Kohler A."/>
            <person name="Daghino S."/>
            <person name="Barry K."/>
            <person name="Choi C."/>
            <person name="Cichocki N."/>
            <person name="Clum A."/>
            <person name="Copeland A."/>
            <person name="Hainaut M."/>
            <person name="Haridas S."/>
            <person name="Labutti K."/>
            <person name="Lindquist E."/>
            <person name="Lipzen A."/>
            <person name="Khouja H.-R."/>
            <person name="Murat C."/>
            <person name="Ohm R."/>
            <person name="Olson A."/>
            <person name="Spatafora J."/>
            <person name="Veneault-Fourrey C."/>
            <person name="Henrissat B."/>
            <person name="Grigoriev I."/>
            <person name="Martin F."/>
            <person name="Perotto S."/>
        </authorList>
    </citation>
    <scope>NUCLEOTIDE SEQUENCE [LARGE SCALE GENOMIC DNA]</scope>
    <source>
        <strain evidence="14 15">E</strain>
    </source>
</reference>
<organism evidence="14 15">
    <name type="scientific">Hyaloscypha bicolor E</name>
    <dbReference type="NCBI Taxonomy" id="1095630"/>
    <lineage>
        <taxon>Eukaryota</taxon>
        <taxon>Fungi</taxon>
        <taxon>Dikarya</taxon>
        <taxon>Ascomycota</taxon>
        <taxon>Pezizomycotina</taxon>
        <taxon>Leotiomycetes</taxon>
        <taxon>Helotiales</taxon>
        <taxon>Hyaloscyphaceae</taxon>
        <taxon>Hyaloscypha</taxon>
        <taxon>Hyaloscypha bicolor</taxon>
    </lineage>
</organism>
<name>A0A2J6TWC7_9HELO</name>
<dbReference type="SUPFAM" id="SSF54001">
    <property type="entry name" value="Cysteine proteinases"/>
    <property type="match status" value="1"/>
</dbReference>
<evidence type="ECO:0000256" key="9">
    <source>
        <dbReference type="ARBA" id="ARBA00022807"/>
    </source>
</evidence>
<evidence type="ECO:0000256" key="7">
    <source>
        <dbReference type="ARBA" id="ARBA00022786"/>
    </source>
</evidence>
<evidence type="ECO:0000256" key="1">
    <source>
        <dbReference type="ARBA" id="ARBA00000707"/>
    </source>
</evidence>
<accession>A0A2J6TWC7</accession>
<keyword evidence="15" id="KW-1185">Reference proteome</keyword>
<keyword evidence="8 11" id="KW-0378">Hydrolase</keyword>
<feature type="region of interest" description="Disordered" evidence="12">
    <location>
        <begin position="73"/>
        <end position="132"/>
    </location>
</feature>
<keyword evidence="9 11" id="KW-0788">Thiol protease</keyword>
<evidence type="ECO:0000256" key="8">
    <source>
        <dbReference type="ARBA" id="ARBA00022801"/>
    </source>
</evidence>
<keyword evidence="3 11" id="KW-0963">Cytoplasm</keyword>
<dbReference type="EMBL" id="KZ613740">
    <property type="protein sequence ID" value="PMD67326.1"/>
    <property type="molecule type" value="Genomic_DNA"/>
</dbReference>
<dbReference type="AlphaFoldDB" id="A0A2J6TWC7"/>
<dbReference type="GeneID" id="36592444"/>
<keyword evidence="6" id="KW-0863">Zinc-finger</keyword>
<dbReference type="GO" id="GO:0008270">
    <property type="term" value="F:zinc ion binding"/>
    <property type="evidence" value="ECO:0007669"/>
    <property type="project" value="UniProtKB-KW"/>
</dbReference>
<dbReference type="RefSeq" id="XP_024744230.1">
    <property type="nucleotide sequence ID" value="XM_024884367.1"/>
</dbReference>
<evidence type="ECO:0000256" key="10">
    <source>
        <dbReference type="ARBA" id="ARBA00022833"/>
    </source>
</evidence>
<dbReference type="Pfam" id="PF21403">
    <property type="entry name" value="OTU1_UBXL"/>
    <property type="match status" value="1"/>
</dbReference>
<feature type="domain" description="OTU" evidence="13">
    <location>
        <begin position="147"/>
        <end position="268"/>
    </location>
</feature>
<comment type="catalytic activity">
    <reaction evidence="1 11">
        <text>Thiol-dependent hydrolysis of ester, thioester, amide, peptide and isopeptide bonds formed by the C-terminal Gly of ubiquitin (a 76-residue protein attached to proteins as an intracellular targeting signal).</text>
        <dbReference type="EC" id="3.4.19.12"/>
    </reaction>
</comment>
<dbReference type="FunCoup" id="A0A2J6TWC7">
    <property type="interactions" value="710"/>
</dbReference>
<dbReference type="InterPro" id="IPR038765">
    <property type="entry name" value="Papain-like_cys_pep_sf"/>
</dbReference>
<evidence type="ECO:0000313" key="14">
    <source>
        <dbReference type="EMBL" id="PMD67326.1"/>
    </source>
</evidence>
<sequence>MRSRLRAPGGASTVTLPDDATVGDLIAQIMEKTSLSSFDIKYGYPPKPLLLEEHENSLPLSKLEVSLNGEQLTISAKVDDTPPTLEPTKQSPKETPRNETPTPDSFSFTDLPGASPKKPPTGPVSLQRKTMEGDVPTVPFAERNATVVLRVMPDDNSCLFRALSYAVLPTDDKVVVELRSIIAQAIRSNPEVYSKVVLEQEPENYCQWIQTPDAWGGAIELGILAQHFEVEICSIDVQSGRVDKYNEGALTRCILVYSGIHYDTIASAPSDYPHFIASNPPEFDTRIWDSDDAEILEKAKALCRKLNAKHYYTDTGGMAIKCKICGIVVYGEAQAGTHAQQTGHYDMAEVTT</sequence>
<keyword evidence="10" id="KW-0862">Zinc</keyword>
<dbReference type="InterPro" id="IPR057766">
    <property type="entry name" value="Znf-C2H2_OTU1-like_C"/>
</dbReference>
<evidence type="ECO:0000313" key="15">
    <source>
        <dbReference type="Proteomes" id="UP000235371"/>
    </source>
</evidence>
<comment type="function">
    <text evidence="11">Hydrolase that can remove conjugated ubiquitin from proteins and may therefore play an important regulatory role at the level of protein turnover by preventing degradation.</text>
</comment>
<dbReference type="InParanoid" id="A0A2J6TWC7"/>
<dbReference type="GO" id="GO:0016579">
    <property type="term" value="P:protein deubiquitination"/>
    <property type="evidence" value="ECO:0007669"/>
    <property type="project" value="TreeGrafter"/>
</dbReference>
<dbReference type="InterPro" id="IPR048857">
    <property type="entry name" value="OTU1_Ubl"/>
</dbReference>
<evidence type="ECO:0000256" key="3">
    <source>
        <dbReference type="ARBA" id="ARBA00022490"/>
    </source>
</evidence>
<dbReference type="CDD" id="cd22745">
    <property type="entry name" value="OTU_OTU1"/>
    <property type="match status" value="1"/>
</dbReference>
<keyword evidence="4" id="KW-0645">Protease</keyword>
<dbReference type="PANTHER" id="PTHR13312:SF0">
    <property type="entry name" value="UBIQUITIN THIOESTERASE OTU1"/>
    <property type="match status" value="1"/>
</dbReference>
<dbReference type="GO" id="GO:0005829">
    <property type="term" value="C:cytosol"/>
    <property type="evidence" value="ECO:0007669"/>
    <property type="project" value="TreeGrafter"/>
</dbReference>
<dbReference type="OrthoDB" id="65596at2759"/>
<feature type="compositionally biased region" description="Polar residues" evidence="12">
    <location>
        <begin position="98"/>
        <end position="108"/>
    </location>
</feature>
<comment type="subcellular location">
    <subcellularLocation>
        <location evidence="2 11">Cytoplasm</location>
    </subcellularLocation>
</comment>
<dbReference type="FunFam" id="3.90.70.80:FF:000016">
    <property type="entry name" value="Putative ubiquitin thioesterase otu1"/>
    <property type="match status" value="1"/>
</dbReference>
<dbReference type="GO" id="GO:0036503">
    <property type="term" value="P:ERAD pathway"/>
    <property type="evidence" value="ECO:0007669"/>
    <property type="project" value="TreeGrafter"/>
</dbReference>
<dbReference type="GO" id="GO:0004843">
    <property type="term" value="F:cysteine-type deubiquitinase activity"/>
    <property type="evidence" value="ECO:0007669"/>
    <property type="project" value="UniProtKB-UniRule"/>
</dbReference>
<dbReference type="GO" id="GO:0030968">
    <property type="term" value="P:endoplasmic reticulum unfolded protein response"/>
    <property type="evidence" value="ECO:0007669"/>
    <property type="project" value="TreeGrafter"/>
</dbReference>
<evidence type="ECO:0000256" key="2">
    <source>
        <dbReference type="ARBA" id="ARBA00004496"/>
    </source>
</evidence>
<keyword evidence="5" id="KW-0479">Metal-binding</keyword>
<dbReference type="Proteomes" id="UP000235371">
    <property type="component" value="Unassembled WGS sequence"/>
</dbReference>
<evidence type="ECO:0000256" key="5">
    <source>
        <dbReference type="ARBA" id="ARBA00022723"/>
    </source>
</evidence>
<dbReference type="Gene3D" id="3.10.20.90">
    <property type="entry name" value="Phosphatidylinositol 3-kinase Catalytic Subunit, Chain A, domain 1"/>
    <property type="match status" value="1"/>
</dbReference>
<evidence type="ECO:0000259" key="13">
    <source>
        <dbReference type="PROSITE" id="PS50802"/>
    </source>
</evidence>
<dbReference type="Gene3D" id="3.90.70.80">
    <property type="match status" value="1"/>
</dbReference>
<dbReference type="Pfam" id="PF24560">
    <property type="entry name" value="zf-C2H2_OTU1_C"/>
    <property type="match status" value="1"/>
</dbReference>
<dbReference type="STRING" id="1095630.A0A2J6TWC7"/>
<dbReference type="EC" id="3.4.19.12" evidence="11"/>
<dbReference type="GO" id="GO:0005634">
    <property type="term" value="C:nucleus"/>
    <property type="evidence" value="ECO:0007669"/>
    <property type="project" value="TreeGrafter"/>
</dbReference>
<protein>
    <recommendedName>
        <fullName evidence="11">Ubiquitin thioesterase OTU</fullName>
        <ecNumber evidence="11">3.4.19.12</ecNumber>
    </recommendedName>
</protein>
<dbReference type="PANTHER" id="PTHR13312">
    <property type="entry name" value="HIV-INDUCED PROTEIN-7-LIKE PROTEASE"/>
    <property type="match status" value="1"/>
</dbReference>